<gene>
    <name evidence="1" type="ORF">SAMN04488095_3172</name>
</gene>
<dbReference type="STRING" id="390807.SAMN04488095_3172"/>
<proteinExistence type="predicted"/>
<dbReference type="AlphaFoldDB" id="A0A1I3SIX0"/>
<dbReference type="OrthoDB" id="9799894at2"/>
<name>A0A1I3SIX0_9RHOB</name>
<evidence type="ECO:0000313" key="1">
    <source>
        <dbReference type="EMBL" id="SFJ58668.1"/>
    </source>
</evidence>
<evidence type="ECO:0000313" key="2">
    <source>
        <dbReference type="Proteomes" id="UP000199110"/>
    </source>
</evidence>
<dbReference type="Pfam" id="PF06676">
    <property type="entry name" value="DUF1178"/>
    <property type="match status" value="1"/>
</dbReference>
<reference evidence="1 2" key="1">
    <citation type="submission" date="2016-10" db="EMBL/GenBank/DDBJ databases">
        <authorList>
            <person name="de Groot N.N."/>
        </authorList>
    </citation>
    <scope>NUCLEOTIDE SEQUENCE [LARGE SCALE GENOMIC DNA]</scope>
    <source>
        <strain evidence="1 2">DSM 19073</strain>
    </source>
</reference>
<dbReference type="InterPro" id="IPR009562">
    <property type="entry name" value="DUF1178"/>
</dbReference>
<dbReference type="RefSeq" id="WP_092783001.1">
    <property type="nucleotide sequence ID" value="NZ_FORA01000004.1"/>
</dbReference>
<dbReference type="PIRSF" id="PIRSF032131">
    <property type="entry name" value="UCP032131"/>
    <property type="match status" value="1"/>
</dbReference>
<dbReference type="EMBL" id="FORA01000004">
    <property type="protein sequence ID" value="SFJ58668.1"/>
    <property type="molecule type" value="Genomic_DNA"/>
</dbReference>
<evidence type="ECO:0008006" key="3">
    <source>
        <dbReference type="Google" id="ProtNLM"/>
    </source>
</evidence>
<dbReference type="Proteomes" id="UP000199110">
    <property type="component" value="Unassembled WGS sequence"/>
</dbReference>
<keyword evidence="2" id="KW-1185">Reference proteome</keyword>
<organism evidence="1 2">
    <name type="scientific">Jannaschia pohangensis</name>
    <dbReference type="NCBI Taxonomy" id="390807"/>
    <lineage>
        <taxon>Bacteria</taxon>
        <taxon>Pseudomonadati</taxon>
        <taxon>Pseudomonadota</taxon>
        <taxon>Alphaproteobacteria</taxon>
        <taxon>Rhodobacterales</taxon>
        <taxon>Roseobacteraceae</taxon>
        <taxon>Jannaschia</taxon>
    </lineage>
</organism>
<protein>
    <recommendedName>
        <fullName evidence="3">DUF1178 family protein</fullName>
    </recommendedName>
</protein>
<accession>A0A1I3SIX0</accession>
<sequence>MIRYSLKCSEGHAFDSWFQSVDAYDRLVLAGMATCAVCGSKDVEKALMAPKVGGSLSAPASDMEARVASLRAKVEAEATYVGSRFASEARAIHESGAPDRPIYGEANGAEVKALLEDGIPVAPLPFIPKSRAN</sequence>